<name>A0ACC2YL10_9PEZI</name>
<organism evidence="1 2">
    <name type="scientific">Coniosporium tulheliwenetii</name>
    <dbReference type="NCBI Taxonomy" id="3383036"/>
    <lineage>
        <taxon>Eukaryota</taxon>
        <taxon>Fungi</taxon>
        <taxon>Dikarya</taxon>
        <taxon>Ascomycota</taxon>
        <taxon>Pezizomycotina</taxon>
        <taxon>Dothideomycetes</taxon>
        <taxon>Dothideomycetes incertae sedis</taxon>
        <taxon>Coniosporium</taxon>
    </lineage>
</organism>
<accession>A0ACC2YL10</accession>
<evidence type="ECO:0000313" key="2">
    <source>
        <dbReference type="Proteomes" id="UP001172680"/>
    </source>
</evidence>
<protein>
    <submittedName>
        <fullName evidence="1">Uncharacterized protein</fullName>
    </submittedName>
</protein>
<dbReference type="Proteomes" id="UP001172680">
    <property type="component" value="Unassembled WGS sequence"/>
</dbReference>
<proteinExistence type="predicted"/>
<dbReference type="EMBL" id="JAPDRP010000026">
    <property type="protein sequence ID" value="KAJ9635810.1"/>
    <property type="molecule type" value="Genomic_DNA"/>
</dbReference>
<keyword evidence="2" id="KW-1185">Reference proteome</keyword>
<sequence>MAALKAAKQELRKHIKSILSEISEEAVARQSSNAVKRLISMPEYKAAQRISIYLSMPSGEISTAEIVHDALKSGKKVFVPYTHKLQNVQAEQPSSIMDMLQLHSLADYDSLKPDKWGIPTLDAGSVSGRENCLGGKGTSDGRTIVQEGEGQD</sequence>
<evidence type="ECO:0000313" key="1">
    <source>
        <dbReference type="EMBL" id="KAJ9635810.1"/>
    </source>
</evidence>
<reference evidence="1" key="1">
    <citation type="submission" date="2022-10" db="EMBL/GenBank/DDBJ databases">
        <title>Culturing micro-colonial fungi from biological soil crusts in the Mojave desert and describing Neophaeococcomyces mojavensis, and introducing the new genera and species Taxawa tesnikishii.</title>
        <authorList>
            <person name="Kurbessoian T."/>
            <person name="Stajich J.E."/>
        </authorList>
    </citation>
    <scope>NUCLEOTIDE SEQUENCE</scope>
    <source>
        <strain evidence="1">JES_115</strain>
    </source>
</reference>
<gene>
    <name evidence="1" type="ORF">H2199_008162</name>
</gene>
<comment type="caution">
    <text evidence="1">The sequence shown here is derived from an EMBL/GenBank/DDBJ whole genome shotgun (WGS) entry which is preliminary data.</text>
</comment>